<keyword evidence="3" id="KW-1185">Reference proteome</keyword>
<organism evidence="2 3">
    <name type="scientific">Dissostichus eleginoides</name>
    <name type="common">Patagonian toothfish</name>
    <name type="synonym">Dissostichus amissus</name>
    <dbReference type="NCBI Taxonomy" id="100907"/>
    <lineage>
        <taxon>Eukaryota</taxon>
        <taxon>Metazoa</taxon>
        <taxon>Chordata</taxon>
        <taxon>Craniata</taxon>
        <taxon>Vertebrata</taxon>
        <taxon>Euteleostomi</taxon>
        <taxon>Actinopterygii</taxon>
        <taxon>Neopterygii</taxon>
        <taxon>Teleostei</taxon>
        <taxon>Neoteleostei</taxon>
        <taxon>Acanthomorphata</taxon>
        <taxon>Eupercaria</taxon>
        <taxon>Perciformes</taxon>
        <taxon>Notothenioidei</taxon>
        <taxon>Nototheniidae</taxon>
        <taxon>Dissostichus</taxon>
    </lineage>
</organism>
<dbReference type="AlphaFoldDB" id="A0AAD9FFY3"/>
<comment type="caution">
    <text evidence="2">The sequence shown here is derived from an EMBL/GenBank/DDBJ whole genome shotgun (WGS) entry which is preliminary data.</text>
</comment>
<sequence>MKERDLTLTLSIVDKKPPSLRTVDYSTYSMSRSVTGSLSRPITSEFLCLCGEEIRGAESEAESGRGKTDGLAGRERNEG</sequence>
<feature type="region of interest" description="Disordered" evidence="1">
    <location>
        <begin position="57"/>
        <end position="79"/>
    </location>
</feature>
<evidence type="ECO:0000313" key="2">
    <source>
        <dbReference type="EMBL" id="KAK1904548.1"/>
    </source>
</evidence>
<reference evidence="2" key="1">
    <citation type="submission" date="2023-04" db="EMBL/GenBank/DDBJ databases">
        <title>Chromosome-level genome of Chaenocephalus aceratus.</title>
        <authorList>
            <person name="Park H."/>
        </authorList>
    </citation>
    <scope>NUCLEOTIDE SEQUENCE</scope>
    <source>
        <strain evidence="2">DE</strain>
        <tissue evidence="2">Muscle</tissue>
    </source>
</reference>
<evidence type="ECO:0000313" key="3">
    <source>
        <dbReference type="Proteomes" id="UP001228049"/>
    </source>
</evidence>
<name>A0AAD9FFY3_DISEL</name>
<gene>
    <name evidence="2" type="ORF">KUDE01_011730</name>
</gene>
<evidence type="ECO:0000256" key="1">
    <source>
        <dbReference type="SAM" id="MobiDB-lite"/>
    </source>
</evidence>
<accession>A0AAD9FFY3</accession>
<proteinExistence type="predicted"/>
<dbReference type="Proteomes" id="UP001228049">
    <property type="component" value="Unassembled WGS sequence"/>
</dbReference>
<dbReference type="EMBL" id="JASDAP010000004">
    <property type="protein sequence ID" value="KAK1904548.1"/>
    <property type="molecule type" value="Genomic_DNA"/>
</dbReference>
<protein>
    <submittedName>
        <fullName evidence="2">Uncharacterized protein</fullName>
    </submittedName>
</protein>